<dbReference type="Pfam" id="PF19461">
    <property type="entry name" value="DUF5998"/>
    <property type="match status" value="1"/>
</dbReference>
<evidence type="ECO:0000313" key="3">
    <source>
        <dbReference type="Proteomes" id="UP000275951"/>
    </source>
</evidence>
<reference evidence="1 3" key="1">
    <citation type="submission" date="2018-11" db="EMBL/GenBank/DDBJ databases">
        <title>Multidrug-resistant genes are associated with an 42-kb island TGI1 carrying a complex class 1 integron in a Trueperella pyogenes.</title>
        <authorList>
            <person name="Dong W."/>
        </authorList>
    </citation>
    <scope>NUCLEOTIDE SEQUENCE [LARGE SCALE GENOMIC DNA]</scope>
    <source>
        <strain evidence="1 3">TP4</strain>
    </source>
</reference>
<reference evidence="2 4" key="2">
    <citation type="submission" date="2024-01" db="EMBL/GenBank/DDBJ databases">
        <title>Genomic analysis and antimicrobial resistance profiles of Trueperella pyogenes isolated from domestic and wild animals.</title>
        <authorList>
            <person name="Magossi G."/>
            <person name="Gzyl K.E."/>
            <person name="Holman D.B."/>
            <person name="Amat S."/>
        </authorList>
    </citation>
    <scope>NUCLEOTIDE SEQUENCE [LARGE SCALE GENOMIC DNA]</scope>
    <source>
        <strain evidence="2 4">1494</strain>
    </source>
</reference>
<name>X4RC62_9ACTO</name>
<dbReference type="Proteomes" id="UP000275951">
    <property type="component" value="Chromosome"/>
</dbReference>
<dbReference type="AlphaFoldDB" id="X4RC62"/>
<evidence type="ECO:0000313" key="4">
    <source>
        <dbReference type="Proteomes" id="UP001555100"/>
    </source>
</evidence>
<organism evidence="1 3">
    <name type="scientific">Trueperella pyogenes</name>
    <dbReference type="NCBI Taxonomy" id="1661"/>
    <lineage>
        <taxon>Bacteria</taxon>
        <taxon>Bacillati</taxon>
        <taxon>Actinomycetota</taxon>
        <taxon>Actinomycetes</taxon>
        <taxon>Actinomycetales</taxon>
        <taxon>Actinomycetaceae</taxon>
        <taxon>Trueperella</taxon>
    </lineage>
</organism>
<dbReference type="KEGG" id="tpy:CQ11_01000"/>
<evidence type="ECO:0000313" key="2">
    <source>
        <dbReference type="EMBL" id="MEW6954160.1"/>
    </source>
</evidence>
<dbReference type="RefSeq" id="WP_024964192.1">
    <property type="nucleotide sequence ID" value="NZ_CP007519.1"/>
</dbReference>
<proteinExistence type="predicted"/>
<keyword evidence="4" id="KW-1185">Reference proteome</keyword>
<dbReference type="EMBL" id="JBAGNM010000002">
    <property type="protein sequence ID" value="MEW6954160.1"/>
    <property type="molecule type" value="Genomic_DNA"/>
</dbReference>
<protein>
    <submittedName>
        <fullName evidence="2">DUF5998 family protein</fullName>
    </submittedName>
</protein>
<dbReference type="EMBL" id="CP033905">
    <property type="protein sequence ID" value="AZR05986.1"/>
    <property type="molecule type" value="Genomic_DNA"/>
</dbReference>
<dbReference type="InterPro" id="IPR046040">
    <property type="entry name" value="DUF5998"/>
</dbReference>
<accession>X4RC62</accession>
<dbReference type="Proteomes" id="UP001555100">
    <property type="component" value="Unassembled WGS sequence"/>
</dbReference>
<sequence length="187" mass="21008">MSDLRSDFDMALGALVSGQSPVLSDIRHALDNAAIQAFYVRPETVFDADSVYDRIVAFIVTNARLILVYSDTNYEMDTRGEYVTTMQSVRLSDIKEHHVVRRREFRGDSVGDLNSILIRLRWGASFNQDLQPGACDDPTCTNDHGYVGVATNEDLQIFLDRHVDSAYFHEGVAFIEALEQILGRLAC</sequence>
<evidence type="ECO:0000313" key="1">
    <source>
        <dbReference type="EMBL" id="AZR05986.1"/>
    </source>
</evidence>
<gene>
    <name evidence="1" type="ORF">EBQ10_00845</name>
    <name evidence="2" type="ORF">V3M73_03865</name>
</gene>